<evidence type="ECO:0000313" key="1">
    <source>
        <dbReference type="EMBL" id="VUZ38592.1"/>
    </source>
</evidence>
<name>A0A564XU98_HYMDI</name>
<organism evidence="1 2">
    <name type="scientific">Hymenolepis diminuta</name>
    <name type="common">Rat tapeworm</name>
    <dbReference type="NCBI Taxonomy" id="6216"/>
    <lineage>
        <taxon>Eukaryota</taxon>
        <taxon>Metazoa</taxon>
        <taxon>Spiralia</taxon>
        <taxon>Lophotrochozoa</taxon>
        <taxon>Platyhelminthes</taxon>
        <taxon>Cestoda</taxon>
        <taxon>Eucestoda</taxon>
        <taxon>Cyclophyllidea</taxon>
        <taxon>Hymenolepididae</taxon>
        <taxon>Hymenolepis</taxon>
    </lineage>
</organism>
<evidence type="ECO:0000313" key="2">
    <source>
        <dbReference type="Proteomes" id="UP000321570"/>
    </source>
</evidence>
<keyword evidence="2" id="KW-1185">Reference proteome</keyword>
<dbReference type="Proteomes" id="UP000321570">
    <property type="component" value="Unassembled WGS sequence"/>
</dbReference>
<protein>
    <submittedName>
        <fullName evidence="1">Uncharacterized protein</fullName>
    </submittedName>
</protein>
<accession>A0A564XU98</accession>
<dbReference type="AlphaFoldDB" id="A0A564XU98"/>
<dbReference type="EMBL" id="CABIJS010000002">
    <property type="protein sequence ID" value="VUZ38592.1"/>
    <property type="molecule type" value="Genomic_DNA"/>
</dbReference>
<sequence length="87" mass="9761">MQNAGHDSNYPSNGGVCFLVDTKVFEVPSVREYSNRLTSIRVESDGVTIDTIGYCGPTEYSDCENVKDDIYWLLNTRKGEHHVIESS</sequence>
<gene>
    <name evidence="1" type="ORF">WMSIL1_LOCUS53</name>
</gene>
<proteinExistence type="predicted"/>
<reference evidence="1 2" key="1">
    <citation type="submission" date="2019-07" db="EMBL/GenBank/DDBJ databases">
        <authorList>
            <person name="Jastrzebski P J."/>
            <person name="Paukszto L."/>
            <person name="Jastrzebski P J."/>
        </authorList>
    </citation>
    <scope>NUCLEOTIDE SEQUENCE [LARGE SCALE GENOMIC DNA]</scope>
    <source>
        <strain evidence="1 2">WMS-il1</strain>
    </source>
</reference>